<evidence type="ECO:0000256" key="1">
    <source>
        <dbReference type="SAM" id="Phobius"/>
    </source>
</evidence>
<dbReference type="InterPro" id="IPR036927">
    <property type="entry name" value="Cyt_c_oxase-like_su1_sf"/>
</dbReference>
<dbReference type="Gene3D" id="1.20.210.10">
    <property type="entry name" value="Cytochrome c oxidase-like, subunit I domain"/>
    <property type="match status" value="1"/>
</dbReference>
<dbReference type="EMBL" id="AUZX01013032">
    <property type="protein sequence ID" value="EQD37251.1"/>
    <property type="molecule type" value="Genomic_DNA"/>
</dbReference>
<name>T0YP14_9ZZZZ</name>
<comment type="caution">
    <text evidence="2">The sequence shown here is derived from an EMBL/GenBank/DDBJ whole genome shotgun (WGS) entry which is preliminary data.</text>
</comment>
<protein>
    <submittedName>
        <fullName evidence="2">Cytochrome O ubiquinol oxidase subunit I</fullName>
    </submittedName>
</protein>
<proteinExistence type="predicted"/>
<keyword evidence="1" id="KW-1133">Transmembrane helix</keyword>
<keyword evidence="1" id="KW-0812">Transmembrane</keyword>
<sequence length="71" mass="8120">MFGKLTLSAIPYTNPIIMFGVGLLALVILSTLGAITYFRKWKYLWTEWLTSVDHKKIGIMYLILAGLMLLR</sequence>
<accession>T0YP14</accession>
<dbReference type="AlphaFoldDB" id="T0YP14"/>
<organism evidence="2">
    <name type="scientific">mine drainage metagenome</name>
    <dbReference type="NCBI Taxonomy" id="410659"/>
    <lineage>
        <taxon>unclassified sequences</taxon>
        <taxon>metagenomes</taxon>
        <taxon>ecological metagenomes</taxon>
    </lineage>
</organism>
<gene>
    <name evidence="2" type="ORF">B1A_17706</name>
</gene>
<evidence type="ECO:0000313" key="2">
    <source>
        <dbReference type="EMBL" id="EQD37251.1"/>
    </source>
</evidence>
<feature type="transmembrane region" description="Helical" evidence="1">
    <location>
        <begin position="16"/>
        <end position="38"/>
    </location>
</feature>
<feature type="non-terminal residue" evidence="2">
    <location>
        <position position="71"/>
    </location>
</feature>
<reference evidence="2" key="2">
    <citation type="journal article" date="2014" name="ISME J.">
        <title>Microbial stratification in low pH oxic and suboxic macroscopic growths along an acid mine drainage.</title>
        <authorList>
            <person name="Mendez-Garcia C."/>
            <person name="Mesa V."/>
            <person name="Sprenger R.R."/>
            <person name="Richter M."/>
            <person name="Diez M.S."/>
            <person name="Solano J."/>
            <person name="Bargiela R."/>
            <person name="Golyshina O.V."/>
            <person name="Manteca A."/>
            <person name="Ramos J.L."/>
            <person name="Gallego J.R."/>
            <person name="Llorente I."/>
            <person name="Martins Dos Santos V.A."/>
            <person name="Jensen O.N."/>
            <person name="Pelaez A.I."/>
            <person name="Sanchez J."/>
            <person name="Ferrer M."/>
        </authorList>
    </citation>
    <scope>NUCLEOTIDE SEQUENCE</scope>
</reference>
<keyword evidence="1" id="KW-0472">Membrane</keyword>
<reference evidence="2" key="1">
    <citation type="submission" date="2013-08" db="EMBL/GenBank/DDBJ databases">
        <authorList>
            <person name="Mendez C."/>
            <person name="Richter M."/>
            <person name="Ferrer M."/>
            <person name="Sanchez J."/>
        </authorList>
    </citation>
    <scope>NUCLEOTIDE SEQUENCE</scope>
</reference>